<keyword evidence="5" id="KW-0472">Membrane</keyword>
<evidence type="ECO:0000256" key="4">
    <source>
        <dbReference type="ARBA" id="ARBA00022989"/>
    </source>
</evidence>
<dbReference type="PANTHER" id="PTHR43791:SF36">
    <property type="entry name" value="TRANSPORTER, PUTATIVE (AFU_ORTHOLOGUE AFUA_6G08340)-RELATED"/>
    <property type="match status" value="1"/>
</dbReference>
<dbReference type="Proteomes" id="UP000277212">
    <property type="component" value="Unassembled WGS sequence"/>
</dbReference>
<keyword evidence="7" id="KW-1185">Reference proteome</keyword>
<gene>
    <name evidence="6" type="ORF">CDV36_004541</name>
</gene>
<dbReference type="EMBL" id="NKUJ01000058">
    <property type="protein sequence ID" value="RMJ15784.1"/>
    <property type="molecule type" value="Genomic_DNA"/>
</dbReference>
<evidence type="ECO:0000256" key="3">
    <source>
        <dbReference type="ARBA" id="ARBA00022692"/>
    </source>
</evidence>
<dbReference type="GO" id="GO:0016020">
    <property type="term" value="C:membrane"/>
    <property type="evidence" value="ECO:0007669"/>
    <property type="project" value="UniProtKB-SubCell"/>
</dbReference>
<keyword evidence="2" id="KW-0813">Transport</keyword>
<protein>
    <recommendedName>
        <fullName evidence="8">Major facilitator superfamily (MFS) profile domain-containing protein</fullName>
    </recommendedName>
</protein>
<accession>A0A3M2SDZ9</accession>
<dbReference type="PANTHER" id="PTHR43791">
    <property type="entry name" value="PERMEASE-RELATED"/>
    <property type="match status" value="1"/>
</dbReference>
<dbReference type="AlphaFoldDB" id="A0A3M2SDZ9"/>
<evidence type="ECO:0000313" key="6">
    <source>
        <dbReference type="EMBL" id="RMJ15784.1"/>
    </source>
</evidence>
<evidence type="ECO:0000256" key="5">
    <source>
        <dbReference type="ARBA" id="ARBA00023136"/>
    </source>
</evidence>
<sequence>MGLYFTAVGVMAVQPLVIGWCVNQVASSSKRGTVAAFAGSMGQIGGIISALAFPKKDAPQYVPVAARATSLDEYSAADACLILCVGYPGFNYDKEDISNTS</sequence>
<keyword evidence="4" id="KW-1133">Transmembrane helix</keyword>
<keyword evidence="3" id="KW-0812">Transmembrane</keyword>
<organism evidence="6 7">
    <name type="scientific">Fusarium kuroshium</name>
    <dbReference type="NCBI Taxonomy" id="2010991"/>
    <lineage>
        <taxon>Eukaryota</taxon>
        <taxon>Fungi</taxon>
        <taxon>Dikarya</taxon>
        <taxon>Ascomycota</taxon>
        <taxon>Pezizomycotina</taxon>
        <taxon>Sordariomycetes</taxon>
        <taxon>Hypocreomycetidae</taxon>
        <taxon>Hypocreales</taxon>
        <taxon>Nectriaceae</taxon>
        <taxon>Fusarium</taxon>
        <taxon>Fusarium solani species complex</taxon>
    </lineage>
</organism>
<name>A0A3M2SDZ9_9HYPO</name>
<proteinExistence type="predicted"/>
<evidence type="ECO:0000256" key="2">
    <source>
        <dbReference type="ARBA" id="ARBA00022448"/>
    </source>
</evidence>
<evidence type="ECO:0000313" key="7">
    <source>
        <dbReference type="Proteomes" id="UP000277212"/>
    </source>
</evidence>
<evidence type="ECO:0000256" key="1">
    <source>
        <dbReference type="ARBA" id="ARBA00004141"/>
    </source>
</evidence>
<comment type="subcellular location">
    <subcellularLocation>
        <location evidence="1">Membrane</location>
        <topology evidence="1">Multi-pass membrane protein</topology>
    </subcellularLocation>
</comment>
<comment type="caution">
    <text evidence="6">The sequence shown here is derived from an EMBL/GenBank/DDBJ whole genome shotgun (WGS) entry which is preliminary data.</text>
</comment>
<dbReference type="GO" id="GO:0022857">
    <property type="term" value="F:transmembrane transporter activity"/>
    <property type="evidence" value="ECO:0007669"/>
    <property type="project" value="TreeGrafter"/>
</dbReference>
<evidence type="ECO:0008006" key="8">
    <source>
        <dbReference type="Google" id="ProtNLM"/>
    </source>
</evidence>
<dbReference type="OrthoDB" id="19923at2759"/>
<reference evidence="6 7" key="1">
    <citation type="submission" date="2017-06" db="EMBL/GenBank/DDBJ databases">
        <title>Comparative genomic analysis of Ambrosia Fusariam Clade fungi.</title>
        <authorList>
            <person name="Stajich J.E."/>
            <person name="Carrillo J."/>
            <person name="Kijimoto T."/>
            <person name="Eskalen A."/>
            <person name="O'Donnell K."/>
            <person name="Kasson M."/>
        </authorList>
    </citation>
    <scope>NUCLEOTIDE SEQUENCE [LARGE SCALE GENOMIC DNA]</scope>
    <source>
        <strain evidence="6">UCR3666</strain>
    </source>
</reference>